<reference evidence="4" key="1">
    <citation type="journal article" date="2019" name="Int. J. Syst. Evol. Microbiol.">
        <title>The Global Catalogue of Microorganisms (GCM) 10K type strain sequencing project: providing services to taxonomists for standard genome sequencing and annotation.</title>
        <authorList>
            <consortium name="The Broad Institute Genomics Platform"/>
            <consortium name="The Broad Institute Genome Sequencing Center for Infectious Disease"/>
            <person name="Wu L."/>
            <person name="Ma J."/>
        </authorList>
    </citation>
    <scope>NUCLEOTIDE SEQUENCE [LARGE SCALE GENOMIC DNA]</scope>
    <source>
        <strain evidence="4">CCUG 55074</strain>
    </source>
</reference>
<feature type="compositionally biased region" description="Basic and acidic residues" evidence="1">
    <location>
        <begin position="44"/>
        <end position="56"/>
    </location>
</feature>
<sequence length="75" mass="7675">MPRTALLALTLIAATTALAACDREAGRKQETVGAIESGAGAVLGDKDLKDQGKQDKVTGQLKQGDLSGALDDAKH</sequence>
<accession>A0ABW3T7Z1</accession>
<dbReference type="RefSeq" id="WP_377354320.1">
    <property type="nucleotide sequence ID" value="NZ_JBHTLQ010000043.1"/>
</dbReference>
<feature type="region of interest" description="Disordered" evidence="1">
    <location>
        <begin position="44"/>
        <end position="75"/>
    </location>
</feature>
<protein>
    <recommendedName>
        <fullName evidence="5">CsbD family protein</fullName>
    </recommendedName>
</protein>
<evidence type="ECO:0000313" key="4">
    <source>
        <dbReference type="Proteomes" id="UP001597216"/>
    </source>
</evidence>
<name>A0ABW3T7Z1_9CAUL</name>
<feature type="chain" id="PRO_5045654562" description="CsbD family protein" evidence="2">
    <location>
        <begin position="20"/>
        <end position="75"/>
    </location>
</feature>
<evidence type="ECO:0008006" key="5">
    <source>
        <dbReference type="Google" id="ProtNLM"/>
    </source>
</evidence>
<gene>
    <name evidence="3" type="ORF">ACFQ27_16050</name>
</gene>
<keyword evidence="2" id="KW-0732">Signal</keyword>
<keyword evidence="4" id="KW-1185">Reference proteome</keyword>
<evidence type="ECO:0000256" key="1">
    <source>
        <dbReference type="SAM" id="MobiDB-lite"/>
    </source>
</evidence>
<proteinExistence type="predicted"/>
<evidence type="ECO:0000256" key="2">
    <source>
        <dbReference type="SAM" id="SignalP"/>
    </source>
</evidence>
<dbReference type="PROSITE" id="PS51257">
    <property type="entry name" value="PROKAR_LIPOPROTEIN"/>
    <property type="match status" value="1"/>
</dbReference>
<dbReference type="Proteomes" id="UP001597216">
    <property type="component" value="Unassembled WGS sequence"/>
</dbReference>
<organism evidence="3 4">
    <name type="scientific">Phenylobacterium conjunctum</name>
    <dbReference type="NCBI Taxonomy" id="1298959"/>
    <lineage>
        <taxon>Bacteria</taxon>
        <taxon>Pseudomonadati</taxon>
        <taxon>Pseudomonadota</taxon>
        <taxon>Alphaproteobacteria</taxon>
        <taxon>Caulobacterales</taxon>
        <taxon>Caulobacteraceae</taxon>
        <taxon>Phenylobacterium</taxon>
    </lineage>
</organism>
<feature type="signal peptide" evidence="2">
    <location>
        <begin position="1"/>
        <end position="19"/>
    </location>
</feature>
<evidence type="ECO:0000313" key="3">
    <source>
        <dbReference type="EMBL" id="MFD1192102.1"/>
    </source>
</evidence>
<dbReference type="EMBL" id="JBHTLQ010000043">
    <property type="protein sequence ID" value="MFD1192102.1"/>
    <property type="molecule type" value="Genomic_DNA"/>
</dbReference>
<comment type="caution">
    <text evidence="3">The sequence shown here is derived from an EMBL/GenBank/DDBJ whole genome shotgun (WGS) entry which is preliminary data.</text>
</comment>